<protein>
    <submittedName>
        <fullName evidence="2">Uncharacterized protein</fullName>
    </submittedName>
</protein>
<reference evidence="2" key="1">
    <citation type="submission" date="2022-11" db="UniProtKB">
        <authorList>
            <consortium name="WormBaseParasite"/>
        </authorList>
    </citation>
    <scope>IDENTIFICATION</scope>
</reference>
<dbReference type="Proteomes" id="UP000887569">
    <property type="component" value="Unplaced"/>
</dbReference>
<evidence type="ECO:0000313" key="2">
    <source>
        <dbReference type="WBParaSite" id="PgR015_g085_t01"/>
    </source>
</evidence>
<dbReference type="AlphaFoldDB" id="A0A915AT94"/>
<dbReference type="WBParaSite" id="PgR015_g085_t01">
    <property type="protein sequence ID" value="PgR015_g085_t01"/>
    <property type="gene ID" value="PgR015_g085"/>
</dbReference>
<evidence type="ECO:0000313" key="1">
    <source>
        <dbReference type="Proteomes" id="UP000887569"/>
    </source>
</evidence>
<name>A0A915AT94_PARUN</name>
<keyword evidence="1" id="KW-1185">Reference proteome</keyword>
<proteinExistence type="predicted"/>
<organism evidence="1 2">
    <name type="scientific">Parascaris univalens</name>
    <name type="common">Nematode worm</name>
    <dbReference type="NCBI Taxonomy" id="6257"/>
    <lineage>
        <taxon>Eukaryota</taxon>
        <taxon>Metazoa</taxon>
        <taxon>Ecdysozoa</taxon>
        <taxon>Nematoda</taxon>
        <taxon>Chromadorea</taxon>
        <taxon>Rhabditida</taxon>
        <taxon>Spirurina</taxon>
        <taxon>Ascaridomorpha</taxon>
        <taxon>Ascaridoidea</taxon>
        <taxon>Ascarididae</taxon>
        <taxon>Parascaris</taxon>
    </lineage>
</organism>
<sequence length="53" mass="5967">HPLFSAIPFQTTSVATLRSMSRRQSLPCAITLRHDLLTISLASNHLASRYERT</sequence>
<accession>A0A915AT94</accession>